<dbReference type="EMBL" id="QUNR01000001">
    <property type="protein sequence ID" value="REH39829.1"/>
    <property type="molecule type" value="Genomic_DNA"/>
</dbReference>
<evidence type="ECO:0000256" key="10">
    <source>
        <dbReference type="ARBA" id="ARBA00029409"/>
    </source>
</evidence>
<keyword evidence="8" id="KW-0067">ATP-binding</keyword>
<keyword evidence="7 14" id="KW-0418">Kinase</keyword>
<dbReference type="UniPathway" id="UPA00077">
    <property type="reaction ID" value="UER00155"/>
</dbReference>
<evidence type="ECO:0000313" key="15">
    <source>
        <dbReference type="Proteomes" id="UP000256774"/>
    </source>
</evidence>
<keyword evidence="15" id="KW-1185">Reference proteome</keyword>
<dbReference type="GO" id="GO:0005524">
    <property type="term" value="F:ATP binding"/>
    <property type="evidence" value="ECO:0007669"/>
    <property type="project" value="UniProtKB-KW"/>
</dbReference>
<evidence type="ECO:0000313" key="14">
    <source>
        <dbReference type="EMBL" id="REH39829.1"/>
    </source>
</evidence>
<keyword evidence="5" id="KW-0808">Transferase</keyword>
<evidence type="ECO:0000259" key="13">
    <source>
        <dbReference type="PROSITE" id="PS00794"/>
    </source>
</evidence>
<evidence type="ECO:0000256" key="8">
    <source>
        <dbReference type="ARBA" id="ARBA00022840"/>
    </source>
</evidence>
<gene>
    <name evidence="14" type="ORF">DFR26_0020</name>
</gene>
<evidence type="ECO:0000256" key="2">
    <source>
        <dbReference type="ARBA" id="ARBA00005810"/>
    </source>
</evidence>
<evidence type="ECO:0000256" key="1">
    <source>
        <dbReference type="ARBA" id="ARBA00005051"/>
    </source>
</evidence>
<evidence type="ECO:0000256" key="12">
    <source>
        <dbReference type="ARBA" id="ARBA00033413"/>
    </source>
</evidence>
<dbReference type="GO" id="GO:0046654">
    <property type="term" value="P:tetrahydrofolate biosynthetic process"/>
    <property type="evidence" value="ECO:0007669"/>
    <property type="project" value="UniProtKB-UniPathway"/>
</dbReference>
<dbReference type="SUPFAM" id="SSF55083">
    <property type="entry name" value="6-hydroxymethyl-7,8-dihydropterin pyrophosphokinase, HPPK"/>
    <property type="match status" value="1"/>
</dbReference>
<accession>A0A3E0H7Z0</accession>
<dbReference type="PANTHER" id="PTHR43071:SF1">
    <property type="entry name" value="2-AMINO-4-HYDROXY-6-HYDROXYMETHYLDIHYDROPTERIDINE PYROPHOSPHOKINASE"/>
    <property type="match status" value="1"/>
</dbReference>
<dbReference type="InterPro" id="IPR035907">
    <property type="entry name" value="Hppk_sf"/>
</dbReference>
<evidence type="ECO:0000256" key="6">
    <source>
        <dbReference type="ARBA" id="ARBA00022741"/>
    </source>
</evidence>
<dbReference type="Proteomes" id="UP000256774">
    <property type="component" value="Unassembled WGS sequence"/>
</dbReference>
<comment type="function">
    <text evidence="10">Catalyzes the transfer of pyrophosphate from adenosine triphosphate (ATP) to 6-hydroxymethyl-7,8-dihydropterin, an enzymatic step in folate biosynthesis pathway.</text>
</comment>
<dbReference type="PANTHER" id="PTHR43071">
    <property type="entry name" value="2-AMINO-4-HYDROXY-6-HYDROXYMETHYLDIHYDROPTERIDINE PYROPHOSPHOKINASE"/>
    <property type="match status" value="1"/>
</dbReference>
<name>A0A3E0H7Z0_9GAMM</name>
<keyword evidence="6" id="KW-0547">Nucleotide-binding</keyword>
<dbReference type="InterPro" id="IPR000550">
    <property type="entry name" value="Hppk"/>
</dbReference>
<dbReference type="RefSeq" id="WP_116206925.1">
    <property type="nucleotide sequence ID" value="NZ_QUNR01000001.1"/>
</dbReference>
<dbReference type="NCBIfam" id="TIGR01498">
    <property type="entry name" value="folK"/>
    <property type="match status" value="1"/>
</dbReference>
<evidence type="ECO:0000256" key="9">
    <source>
        <dbReference type="ARBA" id="ARBA00022909"/>
    </source>
</evidence>
<comment type="similarity">
    <text evidence="2">Belongs to the HPPK family.</text>
</comment>
<comment type="pathway">
    <text evidence="1">Cofactor biosynthesis; tetrahydrofolate biosynthesis; 2-amino-4-hydroxy-6-hydroxymethyl-7,8-dihydropteridine diphosphate from 7,8-dihydroneopterin triphosphate: step 4/4.</text>
</comment>
<dbReference type="CDD" id="cd00483">
    <property type="entry name" value="HPPK"/>
    <property type="match status" value="1"/>
</dbReference>
<evidence type="ECO:0000256" key="4">
    <source>
        <dbReference type="ARBA" id="ARBA00016218"/>
    </source>
</evidence>
<evidence type="ECO:0000256" key="5">
    <source>
        <dbReference type="ARBA" id="ARBA00022679"/>
    </source>
</evidence>
<dbReference type="AlphaFoldDB" id="A0A3E0H7Z0"/>
<evidence type="ECO:0000256" key="3">
    <source>
        <dbReference type="ARBA" id="ARBA00013253"/>
    </source>
</evidence>
<comment type="caution">
    <text evidence="14">The sequence shown here is derived from an EMBL/GenBank/DDBJ whole genome shotgun (WGS) entry which is preliminary data.</text>
</comment>
<evidence type="ECO:0000256" key="11">
    <source>
        <dbReference type="ARBA" id="ARBA00029766"/>
    </source>
</evidence>
<organism evidence="14 15">
    <name type="scientific">Paraperlucidibaca baekdonensis</name>
    <dbReference type="NCBI Taxonomy" id="748120"/>
    <lineage>
        <taxon>Bacteria</taxon>
        <taxon>Pseudomonadati</taxon>
        <taxon>Pseudomonadota</taxon>
        <taxon>Gammaproteobacteria</taxon>
        <taxon>Moraxellales</taxon>
        <taxon>Moraxellaceae</taxon>
        <taxon>Paraperlucidibaca</taxon>
    </lineage>
</organism>
<sequence length="178" mass="19346">MSNWQPAAIALGGNLGDPPAALCRAVEQLNEHSAIHVLAVSELYRSEAIGPSGQPDYANAVVSIVTALAPEALLTALQAIENEAGRERHVRWGARTLDLDLLLYDDLVQTSPRLSIPHIEMINRAFVLVPLSDIMPALIFPSGHTLHDALAALDNPSLLPWPDTRWQLMQQRINAGLT</sequence>
<reference evidence="14 15" key="1">
    <citation type="submission" date="2018-08" db="EMBL/GenBank/DDBJ databases">
        <title>Genomic Encyclopedia of Type Strains, Phase IV (KMG-IV): sequencing the most valuable type-strain genomes for metagenomic binning, comparative biology and taxonomic classification.</title>
        <authorList>
            <person name="Goeker M."/>
        </authorList>
    </citation>
    <scope>NUCLEOTIDE SEQUENCE [LARGE SCALE GENOMIC DNA]</scope>
    <source>
        <strain evidence="14 15">DSM 26022</strain>
    </source>
</reference>
<keyword evidence="9" id="KW-0289">Folate biosynthesis</keyword>
<dbReference type="GO" id="GO:0003848">
    <property type="term" value="F:2-amino-4-hydroxy-6-hydroxymethyldihydropteridine diphosphokinase activity"/>
    <property type="evidence" value="ECO:0007669"/>
    <property type="project" value="UniProtKB-EC"/>
</dbReference>
<proteinExistence type="inferred from homology"/>
<dbReference type="OrthoDB" id="9808041at2"/>
<dbReference type="PROSITE" id="PS00794">
    <property type="entry name" value="HPPK"/>
    <property type="match status" value="1"/>
</dbReference>
<dbReference type="Pfam" id="PF01288">
    <property type="entry name" value="HPPK"/>
    <property type="match status" value="1"/>
</dbReference>
<dbReference type="GO" id="GO:0046656">
    <property type="term" value="P:folic acid biosynthetic process"/>
    <property type="evidence" value="ECO:0007669"/>
    <property type="project" value="UniProtKB-KW"/>
</dbReference>
<dbReference type="GO" id="GO:0016301">
    <property type="term" value="F:kinase activity"/>
    <property type="evidence" value="ECO:0007669"/>
    <property type="project" value="UniProtKB-KW"/>
</dbReference>
<dbReference type="Gene3D" id="3.30.70.560">
    <property type="entry name" value="7,8-Dihydro-6-hydroxymethylpterin-pyrophosphokinase HPPK"/>
    <property type="match status" value="1"/>
</dbReference>
<feature type="domain" description="7,8-dihydro-6-hydroxymethylpterin-pyrophosphokinase" evidence="13">
    <location>
        <begin position="91"/>
        <end position="102"/>
    </location>
</feature>
<protein>
    <recommendedName>
        <fullName evidence="4">2-amino-4-hydroxy-6-hydroxymethyldihydropteridine pyrophosphokinase</fullName>
        <ecNumber evidence="3">2.7.6.3</ecNumber>
    </recommendedName>
    <alternativeName>
        <fullName evidence="11">6-hydroxymethyl-7,8-dihydropterin pyrophosphokinase</fullName>
    </alternativeName>
    <alternativeName>
        <fullName evidence="12">7,8-dihydro-6-hydroxymethylpterin-pyrophosphokinase</fullName>
    </alternativeName>
</protein>
<evidence type="ECO:0000256" key="7">
    <source>
        <dbReference type="ARBA" id="ARBA00022777"/>
    </source>
</evidence>
<dbReference type="EC" id="2.7.6.3" evidence="3"/>